<dbReference type="Proteomes" id="UP000722459">
    <property type="component" value="Unassembled WGS sequence"/>
</dbReference>
<accession>A0A8T5GG12</accession>
<dbReference type="EMBL" id="JABJNZ010000057">
    <property type="protein sequence ID" value="MBT4870760.1"/>
    <property type="molecule type" value="Genomic_DNA"/>
</dbReference>
<comment type="caution">
    <text evidence="1">The sequence shown here is derived from an EMBL/GenBank/DDBJ whole genome shotgun (WGS) entry which is preliminary data.</text>
</comment>
<protein>
    <recommendedName>
        <fullName evidence="3">Ferritin-like domain-containing protein</fullName>
    </recommendedName>
</protein>
<dbReference type="InterPro" id="IPR012347">
    <property type="entry name" value="Ferritin-like"/>
</dbReference>
<gene>
    <name evidence="1" type="ORF">HON47_04250</name>
</gene>
<sequence>MDIEDLAYEVIPEEIVSLKDELIDLYARELFEKHIYFRQTSSLEGNIVEILKRLDGQEEKHAYILKILLEKAELEVKEYDQSELENIVYQPLNEALIYDIKQEKISADAYRDAIEKSTGKLKQVLEHILQEEFEHIGILEKFLEENV</sequence>
<evidence type="ECO:0008006" key="3">
    <source>
        <dbReference type="Google" id="ProtNLM"/>
    </source>
</evidence>
<proteinExistence type="predicted"/>
<dbReference type="AlphaFoldDB" id="A0A8T5GG12"/>
<dbReference type="Gene3D" id="1.20.1260.10">
    <property type="match status" value="1"/>
</dbReference>
<evidence type="ECO:0000313" key="2">
    <source>
        <dbReference type="Proteomes" id="UP000722459"/>
    </source>
</evidence>
<evidence type="ECO:0000313" key="1">
    <source>
        <dbReference type="EMBL" id="MBT4870760.1"/>
    </source>
</evidence>
<name>A0A8T5GG12_9ARCH</name>
<reference evidence="1" key="1">
    <citation type="journal article" date="2021" name="ISME J.">
        <title>Mercury methylation by metabolically versatile and cosmopolitan marine bacteria.</title>
        <authorList>
            <person name="Lin H."/>
            <person name="Ascher D.B."/>
            <person name="Myung Y."/>
            <person name="Lamborg C.H."/>
            <person name="Hallam S.J."/>
            <person name="Gionfriddo C.M."/>
            <person name="Holt K.E."/>
            <person name="Moreau J.W."/>
        </authorList>
    </citation>
    <scope>NUCLEOTIDE SEQUENCE</scope>
    <source>
        <strain evidence="1">SI075_bin30</strain>
    </source>
</reference>
<dbReference type="SUPFAM" id="SSF47240">
    <property type="entry name" value="Ferritin-like"/>
    <property type="match status" value="1"/>
</dbReference>
<dbReference type="InterPro" id="IPR009078">
    <property type="entry name" value="Ferritin-like_SF"/>
</dbReference>
<organism evidence="1 2">
    <name type="scientific">Candidatus Iainarchaeum sp</name>
    <dbReference type="NCBI Taxonomy" id="3101447"/>
    <lineage>
        <taxon>Archaea</taxon>
        <taxon>Candidatus Iainarchaeota</taxon>
        <taxon>Candidatus Iainarchaeia</taxon>
        <taxon>Candidatus Iainarchaeales</taxon>
        <taxon>Candidatus Iainarchaeaceae</taxon>
        <taxon>Candidatus Iainarchaeum</taxon>
    </lineage>
</organism>